<dbReference type="PANTHER" id="PTHR30288:SF0">
    <property type="entry name" value="FLAGELLAR HOOK-ASSOCIATED PROTEIN 2"/>
    <property type="match status" value="1"/>
</dbReference>
<dbReference type="GO" id="GO:0007155">
    <property type="term" value="P:cell adhesion"/>
    <property type="evidence" value="ECO:0007669"/>
    <property type="project" value="InterPro"/>
</dbReference>
<comment type="subcellular location">
    <subcellularLocation>
        <location evidence="5">Secreted</location>
    </subcellularLocation>
    <subcellularLocation>
        <location evidence="5">Bacterial flagellum</location>
    </subcellularLocation>
</comment>
<dbReference type="KEGG" id="scyp:JYB88_11910"/>
<feature type="domain" description="Flagellar hook-associated protein 2 N-terminal" evidence="6">
    <location>
        <begin position="10"/>
        <end position="107"/>
    </location>
</feature>
<dbReference type="Pfam" id="PF07196">
    <property type="entry name" value="Flagellin_IN"/>
    <property type="match status" value="1"/>
</dbReference>
<comment type="function">
    <text evidence="5">Required for morphogenesis and for the elongation of the flagellar filament by facilitating polymerization of the flagellin monomers at the tip of growing filament. Forms a capping structure, which prevents flagellin subunits (transported through the central channel of the flagellum) from leaking out without polymerization at the distal end.</text>
</comment>
<dbReference type="GO" id="GO:0009424">
    <property type="term" value="C:bacterial-type flagellum hook"/>
    <property type="evidence" value="ECO:0007669"/>
    <property type="project" value="UniProtKB-UniRule"/>
</dbReference>
<evidence type="ECO:0000256" key="5">
    <source>
        <dbReference type="RuleBase" id="RU362066"/>
    </source>
</evidence>
<dbReference type="AlphaFoldDB" id="A0A974XKK0"/>
<evidence type="ECO:0000313" key="9">
    <source>
        <dbReference type="Proteomes" id="UP000663281"/>
    </source>
</evidence>
<dbReference type="Proteomes" id="UP000663281">
    <property type="component" value="Chromosome"/>
</dbReference>
<keyword evidence="5" id="KW-0964">Secreted</keyword>
<dbReference type="InterPro" id="IPR003481">
    <property type="entry name" value="FliD_N"/>
</dbReference>
<proteinExistence type="inferred from homology"/>
<evidence type="ECO:0000256" key="4">
    <source>
        <dbReference type="ARBA" id="ARBA00023143"/>
    </source>
</evidence>
<keyword evidence="9" id="KW-1185">Reference proteome</keyword>
<evidence type="ECO:0000313" key="8">
    <source>
        <dbReference type="EMBL" id="QSX28958.1"/>
    </source>
</evidence>
<dbReference type="PANTHER" id="PTHR30288">
    <property type="entry name" value="FLAGELLAR CAP/ASSEMBLY PROTEIN FLID"/>
    <property type="match status" value="1"/>
</dbReference>
<gene>
    <name evidence="8" type="primary">fliD</name>
    <name evidence="8" type="ORF">JYB88_11910</name>
</gene>
<dbReference type="InterPro" id="IPR010810">
    <property type="entry name" value="Flagellin_hook_IN_motif"/>
</dbReference>
<dbReference type="InterPro" id="IPR010809">
    <property type="entry name" value="FliD_C"/>
</dbReference>
<evidence type="ECO:0000256" key="1">
    <source>
        <dbReference type="ARBA" id="ARBA00009764"/>
    </source>
</evidence>
<evidence type="ECO:0000259" key="6">
    <source>
        <dbReference type="Pfam" id="PF02465"/>
    </source>
</evidence>
<dbReference type="InterPro" id="IPR040026">
    <property type="entry name" value="FliD"/>
</dbReference>
<keyword evidence="8" id="KW-0282">Flagellum</keyword>
<dbReference type="EMBL" id="CP071504">
    <property type="protein sequence ID" value="QSX28958.1"/>
    <property type="molecule type" value="Genomic_DNA"/>
</dbReference>
<dbReference type="GO" id="GO:0005576">
    <property type="term" value="C:extracellular region"/>
    <property type="evidence" value="ECO:0007669"/>
    <property type="project" value="UniProtKB-SubCell"/>
</dbReference>
<feature type="domain" description="Flagellar hook-associated protein 2 C-terminal" evidence="7">
    <location>
        <begin position="214"/>
        <end position="437"/>
    </location>
</feature>
<keyword evidence="8" id="KW-0969">Cilium</keyword>
<protein>
    <recommendedName>
        <fullName evidence="5">Flagellar hook-associated protein 2</fullName>
        <shortName evidence="5">HAP2</shortName>
    </recommendedName>
    <alternativeName>
        <fullName evidence="5">Flagellar cap protein</fullName>
    </alternativeName>
</protein>
<organism evidence="8 9">
    <name type="scientific">Shewanella cyperi</name>
    <dbReference type="NCBI Taxonomy" id="2814292"/>
    <lineage>
        <taxon>Bacteria</taxon>
        <taxon>Pseudomonadati</taxon>
        <taxon>Pseudomonadota</taxon>
        <taxon>Gammaproteobacteria</taxon>
        <taxon>Alteromonadales</taxon>
        <taxon>Shewanellaceae</taxon>
        <taxon>Shewanella</taxon>
    </lineage>
</organism>
<dbReference type="GO" id="GO:0071973">
    <property type="term" value="P:bacterial-type flagellum-dependent cell motility"/>
    <property type="evidence" value="ECO:0007669"/>
    <property type="project" value="TreeGrafter"/>
</dbReference>
<evidence type="ECO:0000256" key="2">
    <source>
        <dbReference type="ARBA" id="ARBA00011255"/>
    </source>
</evidence>
<accession>A0A974XKK0</accession>
<dbReference type="Gene3D" id="3.30.70.2120">
    <property type="match status" value="1"/>
</dbReference>
<reference evidence="8 9" key="1">
    <citation type="submission" date="2021-03" db="EMBL/GenBank/DDBJ databases">
        <title>Novel species identification of genus Shewanella.</title>
        <authorList>
            <person name="Liu G."/>
            <person name="Zhang Q."/>
        </authorList>
    </citation>
    <scope>NUCLEOTIDE SEQUENCE [LARGE SCALE GENOMIC DNA]</scope>
    <source>
        <strain evidence="8 9">FJAT-53726</strain>
    </source>
</reference>
<evidence type="ECO:0000259" key="7">
    <source>
        <dbReference type="Pfam" id="PF07195"/>
    </source>
</evidence>
<comment type="similarity">
    <text evidence="1 5">Belongs to the FliD family.</text>
</comment>
<dbReference type="RefSeq" id="WP_207324255.1">
    <property type="nucleotide sequence ID" value="NZ_CP071504.1"/>
</dbReference>
<dbReference type="Pfam" id="PF02465">
    <property type="entry name" value="FliD_N"/>
    <property type="match status" value="1"/>
</dbReference>
<keyword evidence="4 5" id="KW-0975">Bacterial flagellum</keyword>
<evidence type="ECO:0000256" key="3">
    <source>
        <dbReference type="ARBA" id="ARBA00023054"/>
    </source>
</evidence>
<keyword evidence="3" id="KW-0175">Coiled coil</keyword>
<comment type="subunit">
    <text evidence="2 5">Homopentamer.</text>
</comment>
<keyword evidence="8" id="KW-0966">Cell projection</keyword>
<sequence length="455" mass="48306">MALTATGIGSNLPISEIVSAIVNAEKTPKEALFARNEQTIEAKVSAMGTLKSALSKFQDALKKLQTGDKLDLRKVSTGDSIYFKATADKNAQSGSYGIKVEQLAAKHKVGGAYTTDASQTVGEGRLDFTVNGNSFGVDIAATDSLSAIASKINDASDNVGVTATIVTSDAGSRLVLTSNTEGSASQISVVATDTTGTGLNDMFNGVNLTELQPAANSIIYIDGDKVTSQTNEVKDAIAGVTLNLTDADINKTSTLTIEQDTDTVKTNIKEFVDAYNSLMSSIDKLSSYDADSKKAAALQGDSMIRGLESQLRSMISERVDVGGGETLALYDMGIKTDRYGKLSIDDTKLDNAIKNDMGKIEGLFSTADTGLANRLESLTNGYVKSGGLIQGRNNSYSNDKQRIADQKEAFALKMEQLEARLYKQFNRMDLVVASLNQQSSGLADRLNSLPGVVRS</sequence>
<name>A0A974XKK0_9GAMM</name>
<dbReference type="GO" id="GO:0009421">
    <property type="term" value="C:bacterial-type flagellum filament cap"/>
    <property type="evidence" value="ECO:0007669"/>
    <property type="project" value="InterPro"/>
</dbReference>
<dbReference type="Pfam" id="PF07195">
    <property type="entry name" value="FliD_C"/>
    <property type="match status" value="1"/>
</dbReference>